<keyword evidence="2" id="KW-1185">Reference proteome</keyword>
<accession>A0A2G9GL81</accession>
<comment type="caution">
    <text evidence="1">The sequence shown here is derived from an EMBL/GenBank/DDBJ whole genome shotgun (WGS) entry which is preliminary data.</text>
</comment>
<dbReference type="EMBL" id="NKXS01004552">
    <property type="protein sequence ID" value="PIN06016.1"/>
    <property type="molecule type" value="Genomic_DNA"/>
</dbReference>
<evidence type="ECO:0000313" key="1">
    <source>
        <dbReference type="EMBL" id="PIN06016.1"/>
    </source>
</evidence>
<proteinExistence type="predicted"/>
<evidence type="ECO:0000313" key="2">
    <source>
        <dbReference type="Proteomes" id="UP000231279"/>
    </source>
</evidence>
<reference evidence="2" key="1">
    <citation type="journal article" date="2018" name="Gigascience">
        <title>Genome assembly of the Pink Ipe (Handroanthus impetiginosus, Bignoniaceae), a highly valued, ecologically keystone Neotropical timber forest tree.</title>
        <authorList>
            <person name="Silva-Junior O.B."/>
            <person name="Grattapaglia D."/>
            <person name="Novaes E."/>
            <person name="Collevatti R.G."/>
        </authorList>
    </citation>
    <scope>NUCLEOTIDE SEQUENCE [LARGE SCALE GENOMIC DNA]</scope>
    <source>
        <strain evidence="2">cv. UFG-1</strain>
    </source>
</reference>
<dbReference type="AlphaFoldDB" id="A0A2G9GL81"/>
<gene>
    <name evidence="1" type="ORF">CDL12_21439</name>
</gene>
<name>A0A2G9GL81_9LAMI</name>
<protein>
    <submittedName>
        <fullName evidence="1">Uncharacterized protein</fullName>
    </submittedName>
</protein>
<dbReference type="Proteomes" id="UP000231279">
    <property type="component" value="Unassembled WGS sequence"/>
</dbReference>
<organism evidence="1 2">
    <name type="scientific">Handroanthus impetiginosus</name>
    <dbReference type="NCBI Taxonomy" id="429701"/>
    <lineage>
        <taxon>Eukaryota</taxon>
        <taxon>Viridiplantae</taxon>
        <taxon>Streptophyta</taxon>
        <taxon>Embryophyta</taxon>
        <taxon>Tracheophyta</taxon>
        <taxon>Spermatophyta</taxon>
        <taxon>Magnoliopsida</taxon>
        <taxon>eudicotyledons</taxon>
        <taxon>Gunneridae</taxon>
        <taxon>Pentapetalae</taxon>
        <taxon>asterids</taxon>
        <taxon>lamiids</taxon>
        <taxon>Lamiales</taxon>
        <taxon>Bignoniaceae</taxon>
        <taxon>Crescentiina</taxon>
        <taxon>Tabebuia alliance</taxon>
        <taxon>Handroanthus</taxon>
    </lineage>
</organism>
<sequence>MPLGSLLYLWFYEGRRHFEFNEGKIKVEGELPTIQLLYFTGNSKAGRVLLHIDRSTSDFIEPKDEKLKSLCEFSGTTKGFGFIGTTYI</sequence>